<keyword evidence="1" id="KW-0812">Transmembrane</keyword>
<gene>
    <name evidence="2" type="ORF">PM3016_3125</name>
</gene>
<name>H6ND22_9BACL</name>
<dbReference type="RefSeq" id="WP_014370088.1">
    <property type="nucleotide sequence ID" value="NC_016935.1"/>
</dbReference>
<dbReference type="KEGG" id="pmq:PM3016_3125"/>
<dbReference type="AlphaFoldDB" id="H6ND22"/>
<feature type="transmembrane region" description="Helical" evidence="1">
    <location>
        <begin position="31"/>
        <end position="48"/>
    </location>
</feature>
<dbReference type="Proteomes" id="UP000007523">
    <property type="component" value="Chromosome"/>
</dbReference>
<organism evidence="2 3">
    <name type="scientific">Paenibacillus mucilaginosus 3016</name>
    <dbReference type="NCBI Taxonomy" id="1116391"/>
    <lineage>
        <taxon>Bacteria</taxon>
        <taxon>Bacillati</taxon>
        <taxon>Bacillota</taxon>
        <taxon>Bacilli</taxon>
        <taxon>Bacillales</taxon>
        <taxon>Paenibacillaceae</taxon>
        <taxon>Paenibacillus</taxon>
    </lineage>
</organism>
<sequence length="70" mass="7778">MRHLLPFILFTAVLAVDLRRLKRGGKRGAAVYLALLGGAFLLSELYLFHLEPPSPNRIISQLVRLLIPAA</sequence>
<dbReference type="STRING" id="1116391.PM3016_3125"/>
<accession>H6ND22</accession>
<evidence type="ECO:0000313" key="2">
    <source>
        <dbReference type="EMBL" id="AFC29983.1"/>
    </source>
</evidence>
<keyword evidence="3" id="KW-1185">Reference proteome</keyword>
<protein>
    <submittedName>
        <fullName evidence="2">Uncharacterized protein</fullName>
    </submittedName>
</protein>
<proteinExistence type="predicted"/>
<reference evidence="2 3" key="1">
    <citation type="journal article" date="2012" name="J. Bacteriol.">
        <title>Complete Genome Sequence of Paenibacillus mucilaginosus 3016, a Bacterium Functional as Microbial Fertilizer.</title>
        <authorList>
            <person name="Ma M."/>
            <person name="Wang Z."/>
            <person name="Li L."/>
            <person name="Jiang X."/>
            <person name="Guan D."/>
            <person name="Cao F."/>
            <person name="Chen H."/>
            <person name="Wang X."/>
            <person name="Shen D."/>
            <person name="Du B."/>
            <person name="Li J."/>
        </authorList>
    </citation>
    <scope>NUCLEOTIDE SEQUENCE [LARGE SCALE GENOMIC DNA]</scope>
    <source>
        <strain evidence="2 3">3016</strain>
    </source>
</reference>
<keyword evidence="1" id="KW-1133">Transmembrane helix</keyword>
<keyword evidence="1" id="KW-0472">Membrane</keyword>
<dbReference type="EMBL" id="CP003235">
    <property type="protein sequence ID" value="AFC29983.1"/>
    <property type="molecule type" value="Genomic_DNA"/>
</dbReference>
<evidence type="ECO:0000313" key="3">
    <source>
        <dbReference type="Proteomes" id="UP000007523"/>
    </source>
</evidence>
<dbReference type="HOGENOM" id="CLU_2754068_0_0_9"/>
<evidence type="ECO:0000256" key="1">
    <source>
        <dbReference type="SAM" id="Phobius"/>
    </source>
</evidence>